<proteinExistence type="predicted"/>
<feature type="region of interest" description="Disordered" evidence="1">
    <location>
        <begin position="106"/>
        <end position="275"/>
    </location>
</feature>
<feature type="compositionally biased region" description="Low complexity" evidence="1">
    <location>
        <begin position="223"/>
        <end position="242"/>
    </location>
</feature>
<evidence type="ECO:0000313" key="2">
    <source>
        <dbReference type="EMBL" id="OSZ57868.1"/>
    </source>
</evidence>
<dbReference type="EMBL" id="MRYD01000160">
    <property type="protein sequence ID" value="OSZ57868.1"/>
    <property type="molecule type" value="Genomic_DNA"/>
</dbReference>
<name>A0ABX3YF44_9ACTN</name>
<protein>
    <recommendedName>
        <fullName evidence="4">Secreted protein</fullName>
    </recommendedName>
</protein>
<comment type="caution">
    <text evidence="2">The sequence shown here is derived from an EMBL/GenBank/DDBJ whole genome shotgun (WGS) entry which is preliminary data.</text>
</comment>
<dbReference type="Proteomes" id="UP000194266">
    <property type="component" value="Unassembled WGS sequence"/>
</dbReference>
<reference evidence="2 3" key="1">
    <citation type="submission" date="2016-12" db="EMBL/GenBank/DDBJ databases">
        <title>Genome Mining:The Detection of Biosynthetic Gene Clusters to Aid in the Expression of Curamycin A produced by Streptomyces sp. strain CZA14.</title>
        <authorList>
            <person name="Durrell K.A."/>
            <person name="Kirby B.M."/>
            <person name="Khan W."/>
            <person name="Mthethwa T."/>
            <person name="Le Roes-Hill M."/>
        </authorList>
    </citation>
    <scope>NUCLEOTIDE SEQUENCE [LARGE SCALE GENOMIC DNA]</scope>
    <source>
        <strain evidence="2 3">CZA14</strain>
    </source>
</reference>
<feature type="compositionally biased region" description="Polar residues" evidence="1">
    <location>
        <begin position="57"/>
        <end position="66"/>
    </location>
</feature>
<keyword evidence="3" id="KW-1185">Reference proteome</keyword>
<feature type="region of interest" description="Disordered" evidence="1">
    <location>
        <begin position="53"/>
        <end position="85"/>
    </location>
</feature>
<gene>
    <name evidence="2" type="ORF">OQI_24960</name>
</gene>
<feature type="compositionally biased region" description="Pro residues" evidence="1">
    <location>
        <begin position="116"/>
        <end position="136"/>
    </location>
</feature>
<evidence type="ECO:0008006" key="4">
    <source>
        <dbReference type="Google" id="ProtNLM"/>
    </source>
</evidence>
<organism evidence="2 3">
    <name type="scientific">Streptomyces pharetrae CZA14</name>
    <dbReference type="NCBI Taxonomy" id="1144883"/>
    <lineage>
        <taxon>Bacteria</taxon>
        <taxon>Bacillati</taxon>
        <taxon>Actinomycetota</taxon>
        <taxon>Actinomycetes</taxon>
        <taxon>Kitasatosporales</taxon>
        <taxon>Streptomycetaceae</taxon>
        <taxon>Streptomyces</taxon>
    </lineage>
</organism>
<dbReference type="RefSeq" id="WP_086171539.1">
    <property type="nucleotide sequence ID" value="NZ_MRYD01000160.1"/>
</dbReference>
<feature type="compositionally biased region" description="Low complexity" evidence="1">
    <location>
        <begin position="183"/>
        <end position="200"/>
    </location>
</feature>
<accession>A0ABX3YF44</accession>
<sequence>MTWSAALPGAAARVLRAAARRRALQLALLVGGLFVLGALCGARAEAAEGPAAAASVTHESSTSEPSASDAEPGPVVEHGSVPQPRPVVEAVRDRVAQPVGDVVESVTRGLSQAPSAEPPLPSLPSLPSLPPLPSLPSSPSLPGLPDDDSSLPDLPGLPAKTLPAPDAVTPLPMPLPGPEARQPGAPDGPALGGAAPEDPATAAGSDATAPHGPRGPHLSNPLTPAAATATAVAPAPAHPVTVRTGTGHAPAHPAPTGGDSGVLGSRAAADNGGSRHGDVCAVTAVQRAPLRPVPGVLAWADAGETRDRYRDIPVFPG</sequence>
<evidence type="ECO:0000256" key="1">
    <source>
        <dbReference type="SAM" id="MobiDB-lite"/>
    </source>
</evidence>
<evidence type="ECO:0000313" key="3">
    <source>
        <dbReference type="Proteomes" id="UP000194266"/>
    </source>
</evidence>